<protein>
    <recommendedName>
        <fullName evidence="4">ATPase AAA-type core domain-containing protein</fullName>
    </recommendedName>
</protein>
<dbReference type="GO" id="GO:0034605">
    <property type="term" value="P:cellular response to heat"/>
    <property type="evidence" value="ECO:0007669"/>
    <property type="project" value="TreeGrafter"/>
</dbReference>
<dbReference type="Gene3D" id="1.10.8.10">
    <property type="entry name" value="DNA helicase RuvA subunit, C-terminal domain"/>
    <property type="match status" value="1"/>
</dbReference>
<dbReference type="GO" id="GO:0016887">
    <property type="term" value="F:ATP hydrolysis activity"/>
    <property type="evidence" value="ECO:0007669"/>
    <property type="project" value="InterPro"/>
</dbReference>
<reference evidence="5" key="1">
    <citation type="submission" date="2022-07" db="EMBL/GenBank/DDBJ databases">
        <title>Genome Sequence of Xylaria arbuscula.</title>
        <authorList>
            <person name="Buettner E."/>
        </authorList>
    </citation>
    <scope>NUCLEOTIDE SEQUENCE</scope>
    <source>
        <strain evidence="5">VT107</strain>
    </source>
</reference>
<evidence type="ECO:0000259" key="4">
    <source>
        <dbReference type="Pfam" id="PF07724"/>
    </source>
</evidence>
<dbReference type="Proteomes" id="UP001148614">
    <property type="component" value="Unassembled WGS sequence"/>
</dbReference>
<dbReference type="InterPro" id="IPR027417">
    <property type="entry name" value="P-loop_NTPase"/>
</dbReference>
<dbReference type="Pfam" id="PF07724">
    <property type="entry name" value="AAA_2"/>
    <property type="match status" value="1"/>
</dbReference>
<feature type="domain" description="ATPase AAA-type core" evidence="4">
    <location>
        <begin position="319"/>
        <end position="446"/>
    </location>
</feature>
<dbReference type="VEuPathDB" id="FungiDB:F4678DRAFT_473489"/>
<dbReference type="Gene3D" id="3.40.50.300">
    <property type="entry name" value="P-loop containing nucleotide triphosphate hydrolases"/>
    <property type="match status" value="1"/>
</dbReference>
<dbReference type="SUPFAM" id="SSF52540">
    <property type="entry name" value="P-loop containing nucleoside triphosphate hydrolases"/>
    <property type="match status" value="1"/>
</dbReference>
<dbReference type="PANTHER" id="PTHR11638">
    <property type="entry name" value="ATP-DEPENDENT CLP PROTEASE"/>
    <property type="match status" value="1"/>
</dbReference>
<dbReference type="EMBL" id="JANPWZ010000408">
    <property type="protein sequence ID" value="KAJ3577228.1"/>
    <property type="molecule type" value="Genomic_DNA"/>
</dbReference>
<dbReference type="InterPro" id="IPR009060">
    <property type="entry name" value="UBA-like_sf"/>
</dbReference>
<keyword evidence="6" id="KW-1185">Reference proteome</keyword>
<feature type="compositionally biased region" description="Polar residues" evidence="3">
    <location>
        <begin position="52"/>
        <end position="61"/>
    </location>
</feature>
<keyword evidence="2" id="KW-0067">ATP-binding</keyword>
<evidence type="ECO:0000256" key="3">
    <source>
        <dbReference type="SAM" id="MobiDB-lite"/>
    </source>
</evidence>
<dbReference type="AlphaFoldDB" id="A0A9W8NIW5"/>
<gene>
    <name evidence="5" type="ORF">NPX13_g3335</name>
</gene>
<dbReference type="InterPro" id="IPR050130">
    <property type="entry name" value="ClpA_ClpB"/>
</dbReference>
<keyword evidence="1" id="KW-0547">Nucleotide-binding</keyword>
<evidence type="ECO:0000313" key="6">
    <source>
        <dbReference type="Proteomes" id="UP001148614"/>
    </source>
</evidence>
<organism evidence="5 6">
    <name type="scientific">Xylaria arbuscula</name>
    <dbReference type="NCBI Taxonomy" id="114810"/>
    <lineage>
        <taxon>Eukaryota</taxon>
        <taxon>Fungi</taxon>
        <taxon>Dikarya</taxon>
        <taxon>Ascomycota</taxon>
        <taxon>Pezizomycotina</taxon>
        <taxon>Sordariomycetes</taxon>
        <taxon>Xylariomycetidae</taxon>
        <taxon>Xylariales</taxon>
        <taxon>Xylariaceae</taxon>
        <taxon>Xylaria</taxon>
    </lineage>
</organism>
<feature type="region of interest" description="Disordered" evidence="3">
    <location>
        <begin position="49"/>
        <end position="68"/>
    </location>
</feature>
<dbReference type="InterPro" id="IPR001270">
    <property type="entry name" value="ClpA/B"/>
</dbReference>
<dbReference type="GO" id="GO:0005524">
    <property type="term" value="F:ATP binding"/>
    <property type="evidence" value="ECO:0007669"/>
    <property type="project" value="UniProtKB-KW"/>
</dbReference>
<accession>A0A9W8NIW5</accession>
<dbReference type="CDD" id="cd14291">
    <property type="entry name" value="UBA1_NUB1_like"/>
    <property type="match status" value="1"/>
</dbReference>
<comment type="caution">
    <text evidence="5">The sequence shown here is derived from an EMBL/GenBank/DDBJ whole genome shotgun (WGS) entry which is preliminary data.</text>
</comment>
<dbReference type="GO" id="GO:0005737">
    <property type="term" value="C:cytoplasm"/>
    <property type="evidence" value="ECO:0007669"/>
    <property type="project" value="TreeGrafter"/>
</dbReference>
<dbReference type="SUPFAM" id="SSF46934">
    <property type="entry name" value="UBA-like"/>
    <property type="match status" value="1"/>
</dbReference>
<proteinExistence type="predicted"/>
<name>A0A9W8NIW5_9PEZI</name>
<evidence type="ECO:0000256" key="2">
    <source>
        <dbReference type="ARBA" id="ARBA00022840"/>
    </source>
</evidence>
<dbReference type="PANTHER" id="PTHR11638:SF18">
    <property type="entry name" value="HEAT SHOCK PROTEIN 104"/>
    <property type="match status" value="1"/>
</dbReference>
<dbReference type="PRINTS" id="PR00300">
    <property type="entry name" value="CLPPROTEASEA"/>
</dbReference>
<sequence length="609" mass="68570">MVSRAMTTLEPWEQAKEIRNRCPGLSHKQARKALTRCHGDVEKAIVHLRSQGEASQASPQDPKSDTQQDKDVLHCLQLPTLSEPAQLRELGEQWLFFSLFDVISTAQSGGSMDTVYEYLAFHHENNRKELEDNINGEVEGFPAIFYVVETHDLGLIRRWVKYGGNPNAIHAKSGVPLIAFVILRSHRPRVQSVELVKLLLLLGASPLVIPAAFYNPFNWELPENGPIEADMRNGNKVWCNPFLRRLLSATLSLTQRYLLYRAARLQPPSGRTRALAHRRNSEALLGIDLLIIGQEMATWLLKRTILSHLAMPSSEPLVLLFAGPSGHGKTELARKFGDLMSLEHHFVDCTMFSREDELFGPKPPYQGYEAGSPLNNFLARMSGTKSVVFMDEFEKSRKDVWNTLLIPFDQGEYMDRRTSSKVDCTQTIWVLATNQFDPTIHEFCKRNRQALLESPSKALSTLLGKLVGSLRKECLSHFGAPLTGRISEIIPFVTFSPDEAAIVADRRIMELEARVARPVSLPSTKEGDNVVGNVQLDILRDSMVCSNIAENYYLPELGARSIFGGVKRVIERKLIHEYLEAGDDLSENQPTTRFTVNVNEEEEIEVLLS</sequence>
<evidence type="ECO:0000256" key="1">
    <source>
        <dbReference type="ARBA" id="ARBA00022741"/>
    </source>
</evidence>
<dbReference type="InterPro" id="IPR003959">
    <property type="entry name" value="ATPase_AAA_core"/>
</dbReference>
<evidence type="ECO:0000313" key="5">
    <source>
        <dbReference type="EMBL" id="KAJ3577228.1"/>
    </source>
</evidence>